<dbReference type="PANTHER" id="PTHR43081:SF11">
    <property type="entry name" value="BLR2264 PROTEIN"/>
    <property type="match status" value="1"/>
</dbReference>
<proteinExistence type="predicted"/>
<dbReference type="RefSeq" id="WP_005634518.1">
    <property type="nucleotide sequence ID" value="NZ_CP015230.1"/>
</dbReference>
<dbReference type="GO" id="GO:0035556">
    <property type="term" value="P:intracellular signal transduction"/>
    <property type="evidence" value="ECO:0007669"/>
    <property type="project" value="InterPro"/>
</dbReference>
<dbReference type="AlphaFoldDB" id="A0A1B1A526"/>
<dbReference type="Proteomes" id="UP000013243">
    <property type="component" value="Chromosome"/>
</dbReference>
<dbReference type="InterPro" id="IPR001054">
    <property type="entry name" value="A/G_cyclase"/>
</dbReference>
<protein>
    <submittedName>
        <fullName evidence="2">Guanylate cyclase</fullName>
    </submittedName>
</protein>
<dbReference type="OrthoDB" id="4565346at2"/>
<dbReference type="KEGG" id="rmb:K529_012590"/>
<dbReference type="GO" id="GO:0006171">
    <property type="term" value="P:cAMP biosynthetic process"/>
    <property type="evidence" value="ECO:0007669"/>
    <property type="project" value="TreeGrafter"/>
</dbReference>
<dbReference type="SMART" id="SM00044">
    <property type="entry name" value="CYCc"/>
    <property type="match status" value="1"/>
</dbReference>
<feature type="domain" description="Guanylate cyclase" evidence="1">
    <location>
        <begin position="232"/>
        <end position="363"/>
    </location>
</feature>
<accession>A0A1B1A526</accession>
<sequence length="415" mass="45375">MTHHEEDGAIHAATEDLKNWLTRQGLKSRGREELLRAFCERLVNHGVPLLRMQLAQRALHPEFGGIGFTWTRKDGMNAEYFGRVDHKEPHHEWLQSPFHALLTSGETEMHSVFSAQDVSRFPIFARLKAMGATSYFAHWQPLGPASDTAYEPERPDAEGLVVSWSFDGAPEDAAPYLNIIRGVFDTLALVLAGAGNREMGRALLQVYLGRDAGARVLSGEIARGSSQHIDAVICLFDLRGFTALSEALPGEAMVDLLNDYFGHVVELIQSHGGNILKFMGDAVMAMFNLGTLQEDAQAALRAVAELGPRIKAVNAARAAEGLPLAEYTMALHAGEILYGNIGAPNRLDFTVIGPAVNLTARIADMHRTVERSIILSEDVRNAAGPDGEGLISVGRYMLRGVAEPVELFTLYQPEV</sequence>
<organism evidence="2 3">
    <name type="scientific">Tritonibacter mobilis F1926</name>
    <dbReference type="NCBI Taxonomy" id="1265309"/>
    <lineage>
        <taxon>Bacteria</taxon>
        <taxon>Pseudomonadati</taxon>
        <taxon>Pseudomonadota</taxon>
        <taxon>Alphaproteobacteria</taxon>
        <taxon>Rhodobacterales</taxon>
        <taxon>Paracoccaceae</taxon>
        <taxon>Tritonibacter</taxon>
    </lineage>
</organism>
<dbReference type="GeneID" id="28250686"/>
<dbReference type="InterPro" id="IPR050697">
    <property type="entry name" value="Adenylyl/Guanylyl_Cyclase_3/4"/>
</dbReference>
<evidence type="ECO:0000313" key="2">
    <source>
        <dbReference type="EMBL" id="ANP41608.1"/>
    </source>
</evidence>
<name>A0A1B1A526_9RHOB</name>
<dbReference type="GO" id="GO:0004016">
    <property type="term" value="F:adenylate cyclase activity"/>
    <property type="evidence" value="ECO:0007669"/>
    <property type="project" value="UniProtKB-ARBA"/>
</dbReference>
<evidence type="ECO:0000259" key="1">
    <source>
        <dbReference type="PROSITE" id="PS50125"/>
    </source>
</evidence>
<dbReference type="PROSITE" id="PS50125">
    <property type="entry name" value="GUANYLATE_CYCLASE_2"/>
    <property type="match status" value="1"/>
</dbReference>
<dbReference type="Pfam" id="PF00211">
    <property type="entry name" value="Guanylate_cyc"/>
    <property type="match status" value="1"/>
</dbReference>
<gene>
    <name evidence="2" type="ORF">K529_012590</name>
</gene>
<dbReference type="SUPFAM" id="SSF55073">
    <property type="entry name" value="Nucleotide cyclase"/>
    <property type="match status" value="1"/>
</dbReference>
<dbReference type="Gene3D" id="3.30.70.1230">
    <property type="entry name" value="Nucleotide cyclase"/>
    <property type="match status" value="1"/>
</dbReference>
<reference evidence="2 3" key="1">
    <citation type="journal article" date="2016" name="ISME J.">
        <title>Global occurrence and heterogeneity of the Roseobacter-clade species Ruegeria mobilis.</title>
        <authorList>
            <person name="Sonnenschein E."/>
            <person name="Gram L."/>
        </authorList>
    </citation>
    <scope>NUCLEOTIDE SEQUENCE [LARGE SCALE GENOMIC DNA]</scope>
    <source>
        <strain evidence="2 3">F1926</strain>
    </source>
</reference>
<dbReference type="STRING" id="1265309.K529_012590"/>
<dbReference type="EMBL" id="CP015230">
    <property type="protein sequence ID" value="ANP41608.1"/>
    <property type="molecule type" value="Genomic_DNA"/>
</dbReference>
<dbReference type="CDD" id="cd07302">
    <property type="entry name" value="CHD"/>
    <property type="match status" value="1"/>
</dbReference>
<dbReference type="InterPro" id="IPR029787">
    <property type="entry name" value="Nucleotide_cyclase"/>
</dbReference>
<evidence type="ECO:0000313" key="3">
    <source>
        <dbReference type="Proteomes" id="UP000013243"/>
    </source>
</evidence>
<dbReference type="PANTHER" id="PTHR43081">
    <property type="entry name" value="ADENYLATE CYCLASE, TERMINAL-DIFFERENTIATION SPECIFIC-RELATED"/>
    <property type="match status" value="1"/>
</dbReference>